<evidence type="ECO:0000256" key="3">
    <source>
        <dbReference type="ARBA" id="ARBA00012438"/>
    </source>
</evidence>
<reference evidence="13" key="1">
    <citation type="journal article" date="2019" name="Int. J. Syst. Evol. Microbiol.">
        <title>The Global Catalogue of Microorganisms (GCM) 10K type strain sequencing project: providing services to taxonomists for standard genome sequencing and annotation.</title>
        <authorList>
            <consortium name="The Broad Institute Genomics Platform"/>
            <consortium name="The Broad Institute Genome Sequencing Center for Infectious Disease"/>
            <person name="Wu L."/>
            <person name="Ma J."/>
        </authorList>
    </citation>
    <scope>NUCLEOTIDE SEQUENCE [LARGE SCALE GENOMIC DNA]</scope>
    <source>
        <strain evidence="13">KACC 11407</strain>
    </source>
</reference>
<dbReference type="PANTHER" id="PTHR42878">
    <property type="entry name" value="TWO-COMPONENT HISTIDINE KINASE"/>
    <property type="match status" value="1"/>
</dbReference>
<feature type="domain" description="HAMP" evidence="11">
    <location>
        <begin position="180"/>
        <end position="233"/>
    </location>
</feature>
<keyword evidence="9" id="KW-0812">Transmembrane</keyword>
<dbReference type="CDD" id="cd00082">
    <property type="entry name" value="HisKA"/>
    <property type="match status" value="1"/>
</dbReference>
<dbReference type="InterPro" id="IPR050351">
    <property type="entry name" value="BphY/WalK/GraS-like"/>
</dbReference>
<organism evidence="12 13">
    <name type="scientific">Lysobacter yangpyeongensis</name>
    <dbReference type="NCBI Taxonomy" id="346182"/>
    <lineage>
        <taxon>Bacteria</taxon>
        <taxon>Pseudomonadati</taxon>
        <taxon>Pseudomonadota</taxon>
        <taxon>Gammaproteobacteria</taxon>
        <taxon>Lysobacterales</taxon>
        <taxon>Lysobacteraceae</taxon>
        <taxon>Lysobacter</taxon>
    </lineage>
</organism>
<keyword evidence="7" id="KW-0175">Coiled coil</keyword>
<dbReference type="CDD" id="cd06225">
    <property type="entry name" value="HAMP"/>
    <property type="match status" value="1"/>
</dbReference>
<dbReference type="SMART" id="SM00304">
    <property type="entry name" value="HAMP"/>
    <property type="match status" value="1"/>
</dbReference>
<evidence type="ECO:0000256" key="6">
    <source>
        <dbReference type="ARBA" id="ARBA00022777"/>
    </source>
</evidence>
<keyword evidence="13" id="KW-1185">Reference proteome</keyword>
<evidence type="ECO:0000259" key="11">
    <source>
        <dbReference type="PROSITE" id="PS50885"/>
    </source>
</evidence>
<dbReference type="Pfam" id="PF02518">
    <property type="entry name" value="HATPase_c"/>
    <property type="match status" value="1"/>
</dbReference>
<dbReference type="SMART" id="SM00388">
    <property type="entry name" value="HisKA"/>
    <property type="match status" value="1"/>
</dbReference>
<dbReference type="InterPro" id="IPR033417">
    <property type="entry name" value="CHASE8"/>
</dbReference>
<sequence>MKLGLAGSLRRKLMAVILLTTLSALVVALVTIVVYDLRAYHRTWVADVTTQATLLGSASAPAIAFDDPKVAEENLQLLRLRPQVQAAAIYTARGGLFASYARPGVEARFPKLPGPEGTRIDGRGLVLYQRIVNDKEILGTVYLRTDYEMLKRTGDYVLIGVLVAVVAMFVALLMSSYLQRIVTQPILAITGVAREVVEQKDYSRRAVKMSGDEVGVLVDAFNGMLAEIERRTGALEVSNAELGREIAERSRVEEEVRRLNAELEDRVERRTAQLAAANRELEAFSFSVSHDLRAPLRHIDGYAHMLQEEAADRLDGDARRYLDTISESARRMGLLIDDLLAFSRIGRNEVQRTTVDMNAIVESARLEAGSAQTVQAQVWVGQLPSAYADPRLLHQVWVNLVSNALKYSAPRGDAARIEITGEAYGDVSRYRIRDNGVGFDMRYADKLFGVFQRLHARDDFEGTGVGLAIVHRIVTRHGGRIWAEAEPDRGATFTIELPNAGPGVRPSGPRPADTRPPPQEQTAATGPATDQPDPSLAPSA</sequence>
<dbReference type="InterPro" id="IPR003660">
    <property type="entry name" value="HAMP_dom"/>
</dbReference>
<keyword evidence="6" id="KW-0418">Kinase</keyword>
<dbReference type="PRINTS" id="PR00344">
    <property type="entry name" value="BCTRLSENSOR"/>
</dbReference>
<evidence type="ECO:0000313" key="13">
    <source>
        <dbReference type="Proteomes" id="UP001596036"/>
    </source>
</evidence>
<dbReference type="Gene3D" id="1.10.287.130">
    <property type="match status" value="1"/>
</dbReference>
<dbReference type="Proteomes" id="UP001596036">
    <property type="component" value="Unassembled WGS sequence"/>
</dbReference>
<dbReference type="EC" id="2.7.13.3" evidence="3"/>
<keyword evidence="12" id="KW-0547">Nucleotide-binding</keyword>
<dbReference type="PROSITE" id="PS50109">
    <property type="entry name" value="HIS_KIN"/>
    <property type="match status" value="1"/>
</dbReference>
<dbReference type="InterPro" id="IPR005467">
    <property type="entry name" value="His_kinase_dom"/>
</dbReference>
<dbReference type="Gene3D" id="3.30.565.10">
    <property type="entry name" value="Histidine kinase-like ATPase, C-terminal domain"/>
    <property type="match status" value="1"/>
</dbReference>
<keyword evidence="4" id="KW-0597">Phosphoprotein</keyword>
<dbReference type="InterPro" id="IPR003661">
    <property type="entry name" value="HisK_dim/P_dom"/>
</dbReference>
<protein>
    <recommendedName>
        <fullName evidence="3">histidine kinase</fullName>
        <ecNumber evidence="3">2.7.13.3</ecNumber>
    </recommendedName>
</protein>
<accession>A0ABW0SRD9</accession>
<dbReference type="SUPFAM" id="SSF158472">
    <property type="entry name" value="HAMP domain-like"/>
    <property type="match status" value="1"/>
</dbReference>
<feature type="domain" description="Histidine kinase" evidence="10">
    <location>
        <begin position="287"/>
        <end position="501"/>
    </location>
</feature>
<dbReference type="SMART" id="SM00387">
    <property type="entry name" value="HATPase_c"/>
    <property type="match status" value="1"/>
</dbReference>
<dbReference type="Pfam" id="PF17152">
    <property type="entry name" value="CHASE8"/>
    <property type="match status" value="1"/>
</dbReference>
<evidence type="ECO:0000313" key="12">
    <source>
        <dbReference type="EMBL" id="MFC5571483.1"/>
    </source>
</evidence>
<feature type="transmembrane region" description="Helical" evidence="9">
    <location>
        <begin position="156"/>
        <end position="178"/>
    </location>
</feature>
<evidence type="ECO:0000256" key="9">
    <source>
        <dbReference type="SAM" id="Phobius"/>
    </source>
</evidence>
<keyword evidence="9" id="KW-1133">Transmembrane helix</keyword>
<evidence type="ECO:0000256" key="2">
    <source>
        <dbReference type="ARBA" id="ARBA00004370"/>
    </source>
</evidence>
<feature type="coiled-coil region" evidence="7">
    <location>
        <begin position="242"/>
        <end position="280"/>
    </location>
</feature>
<comment type="caution">
    <text evidence="12">The sequence shown here is derived from an EMBL/GenBank/DDBJ whole genome shotgun (WGS) entry which is preliminary data.</text>
</comment>
<dbReference type="Pfam" id="PF00672">
    <property type="entry name" value="HAMP"/>
    <property type="match status" value="1"/>
</dbReference>
<keyword evidence="9" id="KW-0472">Membrane</keyword>
<dbReference type="Gene3D" id="6.10.340.10">
    <property type="match status" value="1"/>
</dbReference>
<evidence type="ECO:0000256" key="4">
    <source>
        <dbReference type="ARBA" id="ARBA00022553"/>
    </source>
</evidence>
<comment type="subcellular location">
    <subcellularLocation>
        <location evidence="2">Membrane</location>
    </subcellularLocation>
</comment>
<dbReference type="SUPFAM" id="SSF47384">
    <property type="entry name" value="Homodimeric domain of signal transducing histidine kinase"/>
    <property type="match status" value="1"/>
</dbReference>
<dbReference type="PANTHER" id="PTHR42878:SF15">
    <property type="entry name" value="BACTERIOPHYTOCHROME"/>
    <property type="match status" value="1"/>
</dbReference>
<name>A0ABW0SRD9_9GAMM</name>
<dbReference type="InterPro" id="IPR003594">
    <property type="entry name" value="HATPase_dom"/>
</dbReference>
<evidence type="ECO:0000256" key="8">
    <source>
        <dbReference type="SAM" id="MobiDB-lite"/>
    </source>
</evidence>
<dbReference type="Pfam" id="PF00512">
    <property type="entry name" value="HisKA"/>
    <property type="match status" value="1"/>
</dbReference>
<dbReference type="InterPro" id="IPR004358">
    <property type="entry name" value="Sig_transdc_His_kin-like_C"/>
</dbReference>
<keyword evidence="12" id="KW-0067">ATP-binding</keyword>
<dbReference type="PROSITE" id="PS50885">
    <property type="entry name" value="HAMP"/>
    <property type="match status" value="1"/>
</dbReference>
<feature type="region of interest" description="Disordered" evidence="8">
    <location>
        <begin position="493"/>
        <end position="540"/>
    </location>
</feature>
<evidence type="ECO:0000259" key="10">
    <source>
        <dbReference type="PROSITE" id="PS50109"/>
    </source>
</evidence>
<gene>
    <name evidence="12" type="ORF">ACFPN1_15595</name>
</gene>
<evidence type="ECO:0000256" key="7">
    <source>
        <dbReference type="SAM" id="Coils"/>
    </source>
</evidence>
<feature type="transmembrane region" description="Helical" evidence="9">
    <location>
        <begin position="13"/>
        <end position="35"/>
    </location>
</feature>
<dbReference type="InterPro" id="IPR036097">
    <property type="entry name" value="HisK_dim/P_sf"/>
</dbReference>
<dbReference type="InterPro" id="IPR036890">
    <property type="entry name" value="HATPase_C_sf"/>
</dbReference>
<evidence type="ECO:0000256" key="5">
    <source>
        <dbReference type="ARBA" id="ARBA00022679"/>
    </source>
</evidence>
<keyword evidence="5" id="KW-0808">Transferase</keyword>
<dbReference type="SUPFAM" id="SSF55874">
    <property type="entry name" value="ATPase domain of HSP90 chaperone/DNA topoisomerase II/histidine kinase"/>
    <property type="match status" value="1"/>
</dbReference>
<comment type="catalytic activity">
    <reaction evidence="1">
        <text>ATP + protein L-histidine = ADP + protein N-phospho-L-histidine.</text>
        <dbReference type="EC" id="2.7.13.3"/>
    </reaction>
</comment>
<dbReference type="GO" id="GO:0005524">
    <property type="term" value="F:ATP binding"/>
    <property type="evidence" value="ECO:0007669"/>
    <property type="project" value="UniProtKB-KW"/>
</dbReference>
<proteinExistence type="predicted"/>
<dbReference type="RefSeq" id="WP_386756120.1">
    <property type="nucleotide sequence ID" value="NZ_JBHSNM010000009.1"/>
</dbReference>
<evidence type="ECO:0000256" key="1">
    <source>
        <dbReference type="ARBA" id="ARBA00000085"/>
    </source>
</evidence>
<dbReference type="EMBL" id="JBHSNM010000009">
    <property type="protein sequence ID" value="MFC5571483.1"/>
    <property type="molecule type" value="Genomic_DNA"/>
</dbReference>